<accession>A0A9J7MVD2</accession>
<dbReference type="AlphaFoldDB" id="A0A9J7MVD2"/>
<dbReference type="Pfam" id="PF12248">
    <property type="entry name" value="Methyltransf_FA"/>
    <property type="match status" value="1"/>
</dbReference>
<evidence type="ECO:0000313" key="3">
    <source>
        <dbReference type="RefSeq" id="XP_035682742.1"/>
    </source>
</evidence>
<organism evidence="2 3">
    <name type="scientific">Branchiostoma floridae</name>
    <name type="common">Florida lancelet</name>
    <name type="synonym">Amphioxus</name>
    <dbReference type="NCBI Taxonomy" id="7739"/>
    <lineage>
        <taxon>Eukaryota</taxon>
        <taxon>Metazoa</taxon>
        <taxon>Chordata</taxon>
        <taxon>Cephalochordata</taxon>
        <taxon>Leptocardii</taxon>
        <taxon>Amphioxiformes</taxon>
        <taxon>Branchiostomatidae</taxon>
        <taxon>Branchiostoma</taxon>
    </lineage>
</organism>
<dbReference type="OMA" id="ANERTTH"/>
<dbReference type="KEGG" id="bfo:118420141"/>
<protein>
    <submittedName>
        <fullName evidence="3">C3 and PZP-like alpha-2-macroglobulin domain-containing protein 8</fullName>
    </submittedName>
</protein>
<dbReference type="PANTHER" id="PTHR36695">
    <property type="entry name" value="AGAP008648-PA"/>
    <property type="match status" value="1"/>
</dbReference>
<dbReference type="GeneID" id="118420141"/>
<feature type="domain" description="Farnesoic acid O-methyl transferase" evidence="1">
    <location>
        <begin position="43"/>
        <end position="172"/>
    </location>
</feature>
<sequence length="173" mass="19441">MQGCGFAPPYVTVRATRLPCAANERTTHWRPCVQNETRSTDTQYRYRWDLPRLTESRFTFEVQANNDAFVALSSQNHDMDAMYEIVIGGWANTVSGIRRAMQEPNRATSLAPGILSTKEYRPFWITWSSGGTIAVGRGGETQSFMSWTDPDPLSIAYAGYSTGWGSTGCWRFC</sequence>
<name>A0A9J7MVD2_BRAFL</name>
<evidence type="ECO:0000259" key="1">
    <source>
        <dbReference type="Pfam" id="PF12248"/>
    </source>
</evidence>
<dbReference type="RefSeq" id="XP_035682742.1">
    <property type="nucleotide sequence ID" value="XM_035826849.1"/>
</dbReference>
<gene>
    <name evidence="3" type="primary">LOC118420141</name>
</gene>
<dbReference type="PANTHER" id="PTHR36695:SF12">
    <property type="entry name" value="AGAP008648-PA"/>
    <property type="match status" value="1"/>
</dbReference>
<dbReference type="InterPro" id="IPR022041">
    <property type="entry name" value="Methyltransf_FA"/>
</dbReference>
<dbReference type="OrthoDB" id="2142040at2759"/>
<dbReference type="Proteomes" id="UP000001554">
    <property type="component" value="Chromosome 7"/>
</dbReference>
<proteinExistence type="predicted"/>
<reference evidence="2" key="1">
    <citation type="journal article" date="2020" name="Nat. Ecol. Evol.">
        <title>Deeply conserved synteny resolves early events in vertebrate evolution.</title>
        <authorList>
            <person name="Simakov O."/>
            <person name="Marletaz F."/>
            <person name="Yue J.X."/>
            <person name="O'Connell B."/>
            <person name="Jenkins J."/>
            <person name="Brandt A."/>
            <person name="Calef R."/>
            <person name="Tung C.H."/>
            <person name="Huang T.K."/>
            <person name="Schmutz J."/>
            <person name="Satoh N."/>
            <person name="Yu J.K."/>
            <person name="Putnam N.H."/>
            <person name="Green R.E."/>
            <person name="Rokhsar D.S."/>
        </authorList>
    </citation>
    <scope>NUCLEOTIDE SEQUENCE [LARGE SCALE GENOMIC DNA]</scope>
    <source>
        <strain evidence="2">S238N-H82</strain>
    </source>
</reference>
<keyword evidence="2" id="KW-1185">Reference proteome</keyword>
<evidence type="ECO:0000313" key="2">
    <source>
        <dbReference type="Proteomes" id="UP000001554"/>
    </source>
</evidence>
<reference evidence="3" key="2">
    <citation type="submission" date="2025-08" db="UniProtKB">
        <authorList>
            <consortium name="RefSeq"/>
        </authorList>
    </citation>
    <scope>IDENTIFICATION</scope>
    <source>
        <strain evidence="3">S238N-H82</strain>
        <tissue evidence="3">Testes</tissue>
    </source>
</reference>